<dbReference type="CDD" id="cd07812">
    <property type="entry name" value="SRPBCC"/>
    <property type="match status" value="1"/>
</dbReference>
<dbReference type="EMBL" id="CAEZTU010000014">
    <property type="protein sequence ID" value="CAB4575138.1"/>
    <property type="molecule type" value="Genomic_DNA"/>
</dbReference>
<sequence>MKPVDLSLSVDIKASQAEVFKKVVDWESQGDWMLGTKVSRTKNNGQGLGGEIVAWTGIWKFGFNDPMVITQWIEPKIVDVKHLGKVVKGTGSMVVEKIDEKNSKFIWSETIELPLGIVGRIGWIFIKPFFVAGIKYSLNKFALTFAQLDPK</sequence>
<dbReference type="Gene3D" id="3.30.530.20">
    <property type="match status" value="1"/>
</dbReference>
<organism evidence="1">
    <name type="scientific">freshwater metagenome</name>
    <dbReference type="NCBI Taxonomy" id="449393"/>
    <lineage>
        <taxon>unclassified sequences</taxon>
        <taxon>metagenomes</taxon>
        <taxon>ecological metagenomes</taxon>
    </lineage>
</organism>
<accession>A0A6J6EQF8</accession>
<evidence type="ECO:0000313" key="1">
    <source>
        <dbReference type="EMBL" id="CAB4575138.1"/>
    </source>
</evidence>
<dbReference type="SUPFAM" id="SSF55961">
    <property type="entry name" value="Bet v1-like"/>
    <property type="match status" value="1"/>
</dbReference>
<dbReference type="AlphaFoldDB" id="A0A6J6EQF8"/>
<reference evidence="1" key="1">
    <citation type="submission" date="2020-05" db="EMBL/GenBank/DDBJ databases">
        <authorList>
            <person name="Chiriac C."/>
            <person name="Salcher M."/>
            <person name="Ghai R."/>
            <person name="Kavagutti S V."/>
        </authorList>
    </citation>
    <scope>NUCLEOTIDE SEQUENCE</scope>
</reference>
<protein>
    <submittedName>
        <fullName evidence="1">Unannotated protein</fullName>
    </submittedName>
</protein>
<gene>
    <name evidence="1" type="ORF">UFOPK1740_00512</name>
</gene>
<name>A0A6J6EQF8_9ZZZZ</name>
<proteinExistence type="predicted"/>
<dbReference type="InterPro" id="IPR023393">
    <property type="entry name" value="START-like_dom_sf"/>
</dbReference>